<keyword evidence="5 6" id="KW-0472">Membrane</keyword>
<feature type="transmembrane region" description="Helical" evidence="6">
    <location>
        <begin position="218"/>
        <end position="235"/>
    </location>
</feature>
<reference evidence="10" key="1">
    <citation type="submission" date="2019-09" db="EMBL/GenBank/DDBJ databases">
        <title>Mumia zhuanghuii sp. nov. isolated from the intestinal contents of plateau pika (Ochotona curzoniae) in the Qinghai-Tibet plateau of China.</title>
        <authorList>
            <person name="Tian Z."/>
        </authorList>
    </citation>
    <scope>NUCLEOTIDE SEQUENCE [LARGE SCALE GENOMIC DNA]</scope>
    <source>
        <strain evidence="10">L-031</strain>
    </source>
</reference>
<dbReference type="InterPro" id="IPR000620">
    <property type="entry name" value="EamA_dom"/>
</dbReference>
<evidence type="ECO:0000256" key="7">
    <source>
        <dbReference type="SAM" id="SignalP"/>
    </source>
</evidence>
<proteinExistence type="inferred from homology"/>
<feature type="transmembrane region" description="Helical" evidence="6">
    <location>
        <begin position="185"/>
        <end position="206"/>
    </location>
</feature>
<dbReference type="InterPro" id="IPR037185">
    <property type="entry name" value="EmrE-like"/>
</dbReference>
<feature type="transmembrane region" description="Helical" evidence="6">
    <location>
        <begin position="66"/>
        <end position="84"/>
    </location>
</feature>
<comment type="subcellular location">
    <subcellularLocation>
        <location evidence="1">Membrane</location>
        <topology evidence="1">Multi-pass membrane protein</topology>
    </subcellularLocation>
</comment>
<feature type="transmembrane region" description="Helical" evidence="6">
    <location>
        <begin position="242"/>
        <end position="266"/>
    </location>
</feature>
<dbReference type="EMBL" id="CP044232">
    <property type="protein sequence ID" value="QEW03840.1"/>
    <property type="molecule type" value="Genomic_DNA"/>
</dbReference>
<evidence type="ECO:0000313" key="9">
    <source>
        <dbReference type="EMBL" id="QEW03840.1"/>
    </source>
</evidence>
<dbReference type="PANTHER" id="PTHR32322:SF2">
    <property type="entry name" value="EAMA DOMAIN-CONTAINING PROTEIN"/>
    <property type="match status" value="1"/>
</dbReference>
<protein>
    <submittedName>
        <fullName evidence="9">EamA family transporter</fullName>
    </submittedName>
</protein>
<dbReference type="GO" id="GO:0016020">
    <property type="term" value="C:membrane"/>
    <property type="evidence" value="ECO:0007669"/>
    <property type="project" value="UniProtKB-SubCell"/>
</dbReference>
<feature type="domain" description="EamA" evidence="8">
    <location>
        <begin position="2"/>
        <end position="143"/>
    </location>
</feature>
<keyword evidence="3 6" id="KW-0812">Transmembrane</keyword>
<evidence type="ECO:0000256" key="1">
    <source>
        <dbReference type="ARBA" id="ARBA00004141"/>
    </source>
</evidence>
<sequence length="307" mass="30633">MSAVFAVLAAAVLFGTTGTSQALGPDDSTPLAVGVARLLVGGTVLAVVGLAVGARARRRAPHPPPVTPRAVALLALTGVSLAAYQPLFFLGTERNGVAVGTVVALGSAPVLAGLFEWALTRRVPTLTWAGATALALAGVALLALGGSGQTGADPVGFAASVAAGATFAIIAVAQRRLFDSGWNPFSVAGGMGATAALVAVLCVPFVDLRWATTGSGLVMSLWLGLVTITLAYTLFTWGLQRLTAATAATLTLGEPLTAAVLGIAVLGEKLSLAAVGGLVVLGSGLVLLAWGARSARDRASHPEEVRA</sequence>
<dbReference type="PANTHER" id="PTHR32322">
    <property type="entry name" value="INNER MEMBRANE TRANSPORTER"/>
    <property type="match status" value="1"/>
</dbReference>
<keyword evidence="10" id="KW-1185">Reference proteome</keyword>
<dbReference type="AlphaFoldDB" id="A0A5J6L622"/>
<feature type="signal peptide" evidence="7">
    <location>
        <begin position="1"/>
        <end position="22"/>
    </location>
</feature>
<feature type="transmembrane region" description="Helical" evidence="6">
    <location>
        <begin position="126"/>
        <end position="148"/>
    </location>
</feature>
<organism evidence="9 10">
    <name type="scientific">Microbacterium lushaniae</name>
    <dbReference type="NCBI Taxonomy" id="2614639"/>
    <lineage>
        <taxon>Bacteria</taxon>
        <taxon>Bacillati</taxon>
        <taxon>Actinomycetota</taxon>
        <taxon>Actinomycetes</taxon>
        <taxon>Micrococcales</taxon>
        <taxon>Microbacteriaceae</taxon>
        <taxon>Microbacterium</taxon>
    </lineage>
</organism>
<dbReference type="InterPro" id="IPR050638">
    <property type="entry name" value="AA-Vitamin_Transporters"/>
</dbReference>
<dbReference type="Proteomes" id="UP000325516">
    <property type="component" value="Chromosome"/>
</dbReference>
<evidence type="ECO:0000256" key="4">
    <source>
        <dbReference type="ARBA" id="ARBA00022989"/>
    </source>
</evidence>
<feature type="transmembrane region" description="Helical" evidence="6">
    <location>
        <begin position="272"/>
        <end position="292"/>
    </location>
</feature>
<feature type="domain" description="EamA" evidence="8">
    <location>
        <begin position="159"/>
        <end position="289"/>
    </location>
</feature>
<evidence type="ECO:0000259" key="8">
    <source>
        <dbReference type="Pfam" id="PF00892"/>
    </source>
</evidence>
<gene>
    <name evidence="9" type="ORF">F6J85_12575</name>
</gene>
<keyword evidence="4 6" id="KW-1133">Transmembrane helix</keyword>
<dbReference type="Pfam" id="PF00892">
    <property type="entry name" value="EamA"/>
    <property type="match status" value="2"/>
</dbReference>
<keyword evidence="7" id="KW-0732">Signal</keyword>
<feature type="transmembrane region" description="Helical" evidence="6">
    <location>
        <begin position="32"/>
        <end position="54"/>
    </location>
</feature>
<evidence type="ECO:0000256" key="5">
    <source>
        <dbReference type="ARBA" id="ARBA00023136"/>
    </source>
</evidence>
<feature type="transmembrane region" description="Helical" evidence="6">
    <location>
        <begin position="96"/>
        <end position="119"/>
    </location>
</feature>
<name>A0A5J6L622_9MICO</name>
<evidence type="ECO:0000313" key="10">
    <source>
        <dbReference type="Proteomes" id="UP000325516"/>
    </source>
</evidence>
<dbReference type="SUPFAM" id="SSF103481">
    <property type="entry name" value="Multidrug resistance efflux transporter EmrE"/>
    <property type="match status" value="2"/>
</dbReference>
<comment type="similarity">
    <text evidence="2">Belongs to the EamA transporter family.</text>
</comment>
<evidence type="ECO:0000256" key="2">
    <source>
        <dbReference type="ARBA" id="ARBA00007362"/>
    </source>
</evidence>
<accession>A0A5J6L622</accession>
<evidence type="ECO:0000256" key="6">
    <source>
        <dbReference type="SAM" id="Phobius"/>
    </source>
</evidence>
<dbReference type="RefSeq" id="WP_150925440.1">
    <property type="nucleotide sequence ID" value="NZ_CP044232.1"/>
</dbReference>
<evidence type="ECO:0000256" key="3">
    <source>
        <dbReference type="ARBA" id="ARBA00022692"/>
    </source>
</evidence>
<feature type="chain" id="PRO_5023905235" evidence="7">
    <location>
        <begin position="23"/>
        <end position="307"/>
    </location>
</feature>
<dbReference type="KEGG" id="mlz:F6J85_12575"/>
<feature type="transmembrane region" description="Helical" evidence="6">
    <location>
        <begin position="154"/>
        <end position="173"/>
    </location>
</feature>